<dbReference type="Pfam" id="PF11322">
    <property type="entry name" value="DUF3124"/>
    <property type="match status" value="1"/>
</dbReference>
<accession>A0A931CUM2</accession>
<name>A0A931CUM2_9BACT</name>
<proteinExistence type="predicted"/>
<dbReference type="AlphaFoldDB" id="A0A931CUM2"/>
<sequence length="163" mass="17877">MALPIHIFRSIIYIILLVSLTMASAAAGDGNTVPLSRGQVVYAPVYSHIYIGDRERPFLLAVTLSIRNTDPDDAIVVTKVSYFNSEGTRLEEYLKQPVTLERMSATRFVVHESDKTGGSGASFLVEWETAKSVSPPIIETVMIGAQTQQGISFTSRGQVIKEK</sequence>
<evidence type="ECO:0000313" key="2">
    <source>
        <dbReference type="Proteomes" id="UP000706172"/>
    </source>
</evidence>
<reference evidence="1" key="1">
    <citation type="submission" date="2020-07" db="EMBL/GenBank/DDBJ databases">
        <title>Severe corrosion of carbon steel in oil field produced water can be linked to methanogenic archaea containing a special type of NiFe hydrogenase.</title>
        <authorList>
            <person name="Lahme S."/>
            <person name="Mand J."/>
            <person name="Longwell J."/>
            <person name="Smith R."/>
            <person name="Enning D."/>
        </authorList>
    </citation>
    <scope>NUCLEOTIDE SEQUENCE</scope>
    <source>
        <strain evidence="1">MIC098Bin6</strain>
    </source>
</reference>
<protein>
    <submittedName>
        <fullName evidence="1">DUF3124 domain-containing protein</fullName>
    </submittedName>
</protein>
<dbReference type="EMBL" id="JACCQK010000177">
    <property type="protein sequence ID" value="MBG0779021.1"/>
    <property type="molecule type" value="Genomic_DNA"/>
</dbReference>
<dbReference type="InterPro" id="IPR021471">
    <property type="entry name" value="DUF3124"/>
</dbReference>
<comment type="caution">
    <text evidence="1">The sequence shown here is derived from an EMBL/GenBank/DDBJ whole genome shotgun (WGS) entry which is preliminary data.</text>
</comment>
<organism evidence="1 2">
    <name type="scientific">Desulfotignum balticum</name>
    <dbReference type="NCBI Taxonomy" id="115781"/>
    <lineage>
        <taxon>Bacteria</taxon>
        <taxon>Pseudomonadati</taxon>
        <taxon>Thermodesulfobacteriota</taxon>
        <taxon>Desulfobacteria</taxon>
        <taxon>Desulfobacterales</taxon>
        <taxon>Desulfobacteraceae</taxon>
        <taxon>Desulfotignum</taxon>
    </lineage>
</organism>
<evidence type="ECO:0000313" key="1">
    <source>
        <dbReference type="EMBL" id="MBG0779021.1"/>
    </source>
</evidence>
<dbReference type="Proteomes" id="UP000706172">
    <property type="component" value="Unassembled WGS sequence"/>
</dbReference>
<gene>
    <name evidence="1" type="ORF">H0S81_03750</name>
</gene>